<evidence type="ECO:0000313" key="8">
    <source>
        <dbReference type="Proteomes" id="UP000230161"/>
    </source>
</evidence>
<keyword evidence="3" id="KW-0479">Metal-binding</keyword>
<name>A0A2M9BCE5_9MICO</name>
<dbReference type="PANTHER" id="PTHR42978">
    <property type="entry name" value="QUORUM-QUENCHING LACTONASE YTNP-RELATED-RELATED"/>
    <property type="match status" value="1"/>
</dbReference>
<dbReference type="EMBL" id="PGFB01000005">
    <property type="protein sequence ID" value="PJJ55613.1"/>
    <property type="molecule type" value="Genomic_DNA"/>
</dbReference>
<evidence type="ECO:0000256" key="2">
    <source>
        <dbReference type="ARBA" id="ARBA00007749"/>
    </source>
</evidence>
<keyword evidence="8" id="KW-1185">Reference proteome</keyword>
<dbReference type="SMART" id="SM00849">
    <property type="entry name" value="Lactamase_B"/>
    <property type="match status" value="1"/>
</dbReference>
<organism evidence="7 8">
    <name type="scientific">Compostimonas suwonensis</name>
    <dbReference type="NCBI Taxonomy" id="1048394"/>
    <lineage>
        <taxon>Bacteria</taxon>
        <taxon>Bacillati</taxon>
        <taxon>Actinomycetota</taxon>
        <taxon>Actinomycetes</taxon>
        <taxon>Micrococcales</taxon>
        <taxon>Microbacteriaceae</taxon>
        <taxon>Compostimonas</taxon>
    </lineage>
</organism>
<dbReference type="AlphaFoldDB" id="A0A2M9BCE5"/>
<evidence type="ECO:0000256" key="1">
    <source>
        <dbReference type="ARBA" id="ARBA00001947"/>
    </source>
</evidence>
<feature type="domain" description="Metallo-beta-lactamase" evidence="6">
    <location>
        <begin position="40"/>
        <end position="241"/>
    </location>
</feature>
<dbReference type="RefSeq" id="WP_100345722.1">
    <property type="nucleotide sequence ID" value="NZ_PGFB01000005.1"/>
</dbReference>
<dbReference type="Pfam" id="PF00753">
    <property type="entry name" value="Lactamase_B"/>
    <property type="match status" value="1"/>
</dbReference>
<dbReference type="GO" id="GO:0016787">
    <property type="term" value="F:hydrolase activity"/>
    <property type="evidence" value="ECO:0007669"/>
    <property type="project" value="UniProtKB-KW"/>
</dbReference>
<evidence type="ECO:0000256" key="5">
    <source>
        <dbReference type="ARBA" id="ARBA00022833"/>
    </source>
</evidence>
<comment type="cofactor">
    <cofactor evidence="1">
        <name>Zn(2+)</name>
        <dbReference type="ChEBI" id="CHEBI:29105"/>
    </cofactor>
</comment>
<evidence type="ECO:0000313" key="7">
    <source>
        <dbReference type="EMBL" id="PJJ55613.1"/>
    </source>
</evidence>
<evidence type="ECO:0000259" key="6">
    <source>
        <dbReference type="SMART" id="SM00849"/>
    </source>
</evidence>
<dbReference type="CDD" id="cd07729">
    <property type="entry name" value="AHL_lactonase_MBL-fold"/>
    <property type="match status" value="1"/>
</dbReference>
<sequence>MTDSPEYQVYAIRFAHRDASYRWEHFYRGDPHGGAPMPIDYFVWVATSPEATVVFDAGYTPETAARRGNRDYLQSPMETLGALGIDASTVEHLAISHLHYDHVGHIKDFPAARVLIQQKEWDFWNAPSGSRGDNVHHWEPGDMEYIASQIASGRVELVDGEVEVVPGITLHRTGGHTAGLQIFRIQTAAGHVVLTADASHFYENIGSDRPYALVDHLYSMHLAFDTIRELADSEELIVPGHDPLVLERFPAVDGLEGLAVRIA</sequence>
<gene>
    <name evidence="7" type="ORF">CLV54_2960</name>
</gene>
<dbReference type="Gene3D" id="3.60.15.10">
    <property type="entry name" value="Ribonuclease Z/Hydroxyacylglutathione hydrolase-like"/>
    <property type="match status" value="1"/>
</dbReference>
<keyword evidence="5" id="KW-0862">Zinc</keyword>
<accession>A0A2M9BCE5</accession>
<comment type="similarity">
    <text evidence="2">Belongs to the metallo-beta-lactamase superfamily.</text>
</comment>
<comment type="caution">
    <text evidence="7">The sequence shown here is derived from an EMBL/GenBank/DDBJ whole genome shotgun (WGS) entry which is preliminary data.</text>
</comment>
<keyword evidence="4 7" id="KW-0378">Hydrolase</keyword>
<dbReference type="InterPro" id="IPR036866">
    <property type="entry name" value="RibonucZ/Hydroxyglut_hydro"/>
</dbReference>
<protein>
    <submittedName>
        <fullName evidence="7">Glyoxylase-like metal-dependent hydrolase (Beta-lactamase superfamily II)</fullName>
    </submittedName>
</protein>
<evidence type="ECO:0000256" key="4">
    <source>
        <dbReference type="ARBA" id="ARBA00022801"/>
    </source>
</evidence>
<reference evidence="7 8" key="1">
    <citation type="submission" date="2017-11" db="EMBL/GenBank/DDBJ databases">
        <title>Genomic Encyclopedia of Archaeal and Bacterial Type Strains, Phase II (KMG-II): From Individual Species to Whole Genera.</title>
        <authorList>
            <person name="Goeker M."/>
        </authorList>
    </citation>
    <scope>NUCLEOTIDE SEQUENCE [LARGE SCALE GENOMIC DNA]</scope>
    <source>
        <strain evidence="7 8">DSM 25625</strain>
    </source>
</reference>
<evidence type="ECO:0000256" key="3">
    <source>
        <dbReference type="ARBA" id="ARBA00022723"/>
    </source>
</evidence>
<dbReference type="SUPFAM" id="SSF56281">
    <property type="entry name" value="Metallo-hydrolase/oxidoreductase"/>
    <property type="match status" value="1"/>
</dbReference>
<dbReference type="Proteomes" id="UP000230161">
    <property type="component" value="Unassembled WGS sequence"/>
</dbReference>
<dbReference type="InterPro" id="IPR001279">
    <property type="entry name" value="Metallo-B-lactamas"/>
</dbReference>
<dbReference type="GO" id="GO:0046872">
    <property type="term" value="F:metal ion binding"/>
    <property type="evidence" value="ECO:0007669"/>
    <property type="project" value="UniProtKB-KW"/>
</dbReference>
<dbReference type="PANTHER" id="PTHR42978:SF7">
    <property type="entry name" value="METALLO-HYDROLASE RV2300C-RELATED"/>
    <property type="match status" value="1"/>
</dbReference>
<dbReference type="InterPro" id="IPR051013">
    <property type="entry name" value="MBL_superfamily_lactonases"/>
</dbReference>
<proteinExistence type="inferred from homology"/>
<dbReference type="OrthoDB" id="3196337at2"/>